<dbReference type="SMART" id="SM00173">
    <property type="entry name" value="RAS"/>
    <property type="match status" value="1"/>
</dbReference>
<dbReference type="Proteomes" id="UP000591131">
    <property type="component" value="Unassembled WGS sequence"/>
</dbReference>
<dbReference type="NCBIfam" id="TIGR00231">
    <property type="entry name" value="small_GTP"/>
    <property type="match status" value="1"/>
</dbReference>
<dbReference type="FunFam" id="3.40.50.300:FF:001072">
    <property type="entry name" value="Rab family GTPase"/>
    <property type="match status" value="1"/>
</dbReference>
<evidence type="ECO:0000256" key="1">
    <source>
        <dbReference type="ARBA" id="ARBA00006270"/>
    </source>
</evidence>
<keyword evidence="5" id="KW-1185">Reference proteome</keyword>
<dbReference type="InterPro" id="IPR050209">
    <property type="entry name" value="Rab_GTPases_membrane_traffic"/>
</dbReference>
<dbReference type="SMART" id="SM00175">
    <property type="entry name" value="RAB"/>
    <property type="match status" value="1"/>
</dbReference>
<dbReference type="Gene3D" id="3.40.50.300">
    <property type="entry name" value="P-loop containing nucleotide triphosphate hydrolases"/>
    <property type="match status" value="1"/>
</dbReference>
<keyword evidence="3" id="KW-0342">GTP-binding</keyword>
<dbReference type="SUPFAM" id="SSF52540">
    <property type="entry name" value="P-loop containing nucleoside triphosphate hydrolases"/>
    <property type="match status" value="1"/>
</dbReference>
<dbReference type="PROSITE" id="PS51419">
    <property type="entry name" value="RAB"/>
    <property type="match status" value="1"/>
</dbReference>
<gene>
    <name evidence="4" type="primary">RAB4A</name>
    <name evidence="4" type="ORF">FOL47_002942</name>
</gene>
<protein>
    <submittedName>
        <fullName evidence="4">Ras- protein Rab-4A</fullName>
    </submittedName>
</protein>
<evidence type="ECO:0000256" key="2">
    <source>
        <dbReference type="ARBA" id="ARBA00022741"/>
    </source>
</evidence>
<dbReference type="AlphaFoldDB" id="A0A7J6MAJ6"/>
<reference evidence="4 5" key="1">
    <citation type="submission" date="2020-04" db="EMBL/GenBank/DDBJ databases">
        <title>Perkinsus chesapeaki whole genome sequence.</title>
        <authorList>
            <person name="Bogema D.R."/>
        </authorList>
    </citation>
    <scope>NUCLEOTIDE SEQUENCE [LARGE SCALE GENOMIC DNA]</scope>
    <source>
        <strain evidence="4">ATCC PRA-425</strain>
    </source>
</reference>
<dbReference type="SMART" id="SM00176">
    <property type="entry name" value="RAN"/>
    <property type="match status" value="1"/>
</dbReference>
<dbReference type="SMART" id="SM00174">
    <property type="entry name" value="RHO"/>
    <property type="match status" value="1"/>
</dbReference>
<dbReference type="InterPro" id="IPR005225">
    <property type="entry name" value="Small_GTP-bd"/>
</dbReference>
<dbReference type="Gene3D" id="6.20.120.50">
    <property type="match status" value="1"/>
</dbReference>
<proteinExistence type="inferred from homology"/>
<dbReference type="CDD" id="cd00154">
    <property type="entry name" value="Rab"/>
    <property type="match status" value="1"/>
</dbReference>
<evidence type="ECO:0000313" key="4">
    <source>
        <dbReference type="EMBL" id="KAF4668608.1"/>
    </source>
</evidence>
<organism evidence="4 5">
    <name type="scientific">Perkinsus chesapeaki</name>
    <name type="common">Clam parasite</name>
    <name type="synonym">Perkinsus andrewsi</name>
    <dbReference type="NCBI Taxonomy" id="330153"/>
    <lineage>
        <taxon>Eukaryota</taxon>
        <taxon>Sar</taxon>
        <taxon>Alveolata</taxon>
        <taxon>Perkinsozoa</taxon>
        <taxon>Perkinsea</taxon>
        <taxon>Perkinsida</taxon>
        <taxon>Perkinsidae</taxon>
        <taxon>Perkinsus</taxon>
    </lineage>
</organism>
<dbReference type="GO" id="GO:0003924">
    <property type="term" value="F:GTPase activity"/>
    <property type="evidence" value="ECO:0007669"/>
    <property type="project" value="InterPro"/>
</dbReference>
<sequence length="289" mass="32028">MRYAGTSSSTTSSSEAMAAAAAAVALSPLAARRASNNHISPLSSQLHEYDIRLKIIIIGDAGSGKSCIIKQFLDGIFNGYESAHTIGIEFASKIIKVNGKRVKLQIWDTAGQERYRTVTRSYYKGAAGVVLVYDITCRDSYNHIPTWLQDAKRETGEIDNIPIIILGNKKDLSTNSRQVSFLEASRFAQENSVLFMETSAATGEGIQEVFRTLTTRIFTKNRFFVGRVDLEDGIATLITYDHQSVNIPLSLLPDQLVVGEVLSMKVQRDPSAEDKRMQRIFQLQNDIAE</sequence>
<dbReference type="PRINTS" id="PR00449">
    <property type="entry name" value="RASTRNSFRMNG"/>
</dbReference>
<evidence type="ECO:0000313" key="5">
    <source>
        <dbReference type="Proteomes" id="UP000591131"/>
    </source>
</evidence>
<dbReference type="Pfam" id="PF00071">
    <property type="entry name" value="Ras"/>
    <property type="match status" value="1"/>
</dbReference>
<dbReference type="OrthoDB" id="9989112at2759"/>
<keyword evidence="2" id="KW-0547">Nucleotide-binding</keyword>
<dbReference type="InterPro" id="IPR001806">
    <property type="entry name" value="Small_GTPase"/>
</dbReference>
<comment type="caution">
    <text evidence="4">The sequence shown here is derived from an EMBL/GenBank/DDBJ whole genome shotgun (WGS) entry which is preliminary data.</text>
</comment>
<dbReference type="InterPro" id="IPR027417">
    <property type="entry name" value="P-loop_NTPase"/>
</dbReference>
<accession>A0A7J6MAJ6</accession>
<dbReference type="PROSITE" id="PS51417">
    <property type="entry name" value="ARF"/>
    <property type="match status" value="1"/>
</dbReference>
<comment type="similarity">
    <text evidence="1">Belongs to the small GTPase superfamily. Rab family.</text>
</comment>
<name>A0A7J6MAJ6_PERCH</name>
<dbReference type="PANTHER" id="PTHR47979">
    <property type="entry name" value="DRAB11-RELATED"/>
    <property type="match status" value="1"/>
</dbReference>
<dbReference type="PROSITE" id="PS51421">
    <property type="entry name" value="RAS"/>
    <property type="match status" value="1"/>
</dbReference>
<evidence type="ECO:0000256" key="3">
    <source>
        <dbReference type="ARBA" id="ARBA00023134"/>
    </source>
</evidence>
<dbReference type="SMART" id="SM00177">
    <property type="entry name" value="ARF"/>
    <property type="match status" value="1"/>
</dbReference>
<dbReference type="PROSITE" id="PS51420">
    <property type="entry name" value="RHO"/>
    <property type="match status" value="1"/>
</dbReference>
<dbReference type="GO" id="GO:0005525">
    <property type="term" value="F:GTP binding"/>
    <property type="evidence" value="ECO:0007669"/>
    <property type="project" value="UniProtKB-KW"/>
</dbReference>
<dbReference type="EMBL" id="JAAPAO010000187">
    <property type="protein sequence ID" value="KAF4668608.1"/>
    <property type="molecule type" value="Genomic_DNA"/>
</dbReference>